<organism evidence="2 3">
    <name type="scientific">Mycena rosella</name>
    <name type="common">Pink bonnet</name>
    <name type="synonym">Agaricus rosellus</name>
    <dbReference type="NCBI Taxonomy" id="1033263"/>
    <lineage>
        <taxon>Eukaryota</taxon>
        <taxon>Fungi</taxon>
        <taxon>Dikarya</taxon>
        <taxon>Basidiomycota</taxon>
        <taxon>Agaricomycotina</taxon>
        <taxon>Agaricomycetes</taxon>
        <taxon>Agaricomycetidae</taxon>
        <taxon>Agaricales</taxon>
        <taxon>Marasmiineae</taxon>
        <taxon>Mycenaceae</taxon>
        <taxon>Mycena</taxon>
    </lineage>
</organism>
<comment type="caution">
    <text evidence="2">The sequence shown here is derived from an EMBL/GenBank/DDBJ whole genome shotgun (WGS) entry which is preliminary data.</text>
</comment>
<protein>
    <submittedName>
        <fullName evidence="2">Uncharacterized protein</fullName>
    </submittedName>
</protein>
<gene>
    <name evidence="2" type="ORF">B0H17DRAFT_1136090</name>
</gene>
<evidence type="ECO:0000256" key="1">
    <source>
        <dbReference type="SAM" id="MobiDB-lite"/>
    </source>
</evidence>
<evidence type="ECO:0000313" key="2">
    <source>
        <dbReference type="EMBL" id="KAJ7687735.1"/>
    </source>
</evidence>
<dbReference type="Proteomes" id="UP001221757">
    <property type="component" value="Unassembled WGS sequence"/>
</dbReference>
<feature type="region of interest" description="Disordered" evidence="1">
    <location>
        <begin position="18"/>
        <end position="94"/>
    </location>
</feature>
<reference evidence="2" key="1">
    <citation type="submission" date="2023-03" db="EMBL/GenBank/DDBJ databases">
        <title>Massive genome expansion in bonnet fungi (Mycena s.s.) driven by repeated elements and novel gene families across ecological guilds.</title>
        <authorList>
            <consortium name="Lawrence Berkeley National Laboratory"/>
            <person name="Harder C.B."/>
            <person name="Miyauchi S."/>
            <person name="Viragh M."/>
            <person name="Kuo A."/>
            <person name="Thoen E."/>
            <person name="Andreopoulos B."/>
            <person name="Lu D."/>
            <person name="Skrede I."/>
            <person name="Drula E."/>
            <person name="Henrissat B."/>
            <person name="Morin E."/>
            <person name="Kohler A."/>
            <person name="Barry K."/>
            <person name="LaButti K."/>
            <person name="Morin E."/>
            <person name="Salamov A."/>
            <person name="Lipzen A."/>
            <person name="Mereny Z."/>
            <person name="Hegedus B."/>
            <person name="Baldrian P."/>
            <person name="Stursova M."/>
            <person name="Weitz H."/>
            <person name="Taylor A."/>
            <person name="Grigoriev I.V."/>
            <person name="Nagy L.G."/>
            <person name="Martin F."/>
            <person name="Kauserud H."/>
        </authorList>
    </citation>
    <scope>NUCLEOTIDE SEQUENCE</scope>
    <source>
        <strain evidence="2">CBHHK067</strain>
    </source>
</reference>
<name>A0AAD7DER7_MYCRO</name>
<dbReference type="EMBL" id="JARKIE010000085">
    <property type="protein sequence ID" value="KAJ7687735.1"/>
    <property type="molecule type" value="Genomic_DNA"/>
</dbReference>
<feature type="compositionally biased region" description="Basic residues" evidence="1">
    <location>
        <begin position="73"/>
        <end position="82"/>
    </location>
</feature>
<accession>A0AAD7DER7</accession>
<sequence length="119" mass="12295">MCSGFSVLCVFWGSSVVPSDSLGFGGRVKAAGNPESDRGGPGTGGPDTAEPVHKGRKGTANEPQSNPTERSSKSRRLVRGRVKRAEGPKQSAAKIGDKIVAIRLNGNYTTNKSTSPPAG</sequence>
<dbReference type="AlphaFoldDB" id="A0AAD7DER7"/>
<evidence type="ECO:0000313" key="3">
    <source>
        <dbReference type="Proteomes" id="UP001221757"/>
    </source>
</evidence>
<proteinExistence type="predicted"/>
<keyword evidence="3" id="KW-1185">Reference proteome</keyword>